<dbReference type="Gene3D" id="1.10.287.70">
    <property type="match status" value="1"/>
</dbReference>
<evidence type="ECO:0000259" key="6">
    <source>
        <dbReference type="PROSITE" id="PS51864"/>
    </source>
</evidence>
<dbReference type="PRINTS" id="PR00480">
    <property type="entry name" value="ASTACIN"/>
</dbReference>
<keyword evidence="2 3" id="KW-0378">Hydrolase</keyword>
<keyword evidence="1" id="KW-1015">Disulfide bond</keyword>
<dbReference type="InterPro" id="IPR034035">
    <property type="entry name" value="Astacin-like_dom"/>
</dbReference>
<keyword evidence="2 3" id="KW-0862">Zinc</keyword>
<keyword evidence="5" id="KW-0812">Transmembrane</keyword>
<dbReference type="SUPFAM" id="SSF55486">
    <property type="entry name" value="Metalloproteases ('zincins'), catalytic domain"/>
    <property type="match status" value="1"/>
</dbReference>
<dbReference type="OrthoDB" id="291007at2759"/>
<sequence>MGCTKANDTRSTTRKPSQASFEPSIQTGTTVLHVSNESQWSLMSAMYYSGTLFTTIGYGDIACVTVAGRILTVIYSCIGIPLMLITLNDCGKFLYNNINGCVKNVETFGTYLGVFRICSKSLRKEPKVDEADIAERGELHTIDASSLASEFGSLPSIRDIDDDSDQKSPRMSVKVALGITIGWIFFCSALFRLWEDWTYAESMPKIFQIQENPENEEPPRELEQMVQKQILMEEANEIPIVIVHEVECQTDAVETSDKTEQTMEKVMEHDSCQTEELKNESQEVEVQTEQAEIHNAEAQTTIIEMVDEEVVTDVEEESQQAEEEEDGSEESLHWDPMTGRVAIASKMILLTRRLVDVEGRILSRARAEHKSQKPEAEAPNVRTSLFFMRRRPDGGDGMKKHHIYKSSVFRYTPGGELLVDGLHAEKQLPVSMLAEILFCQQWMNVTKLNPDGMVFYNALKNKQLAWKDGIIPYEMDPAFCKCYSQVGRTGGKQEISLGRGCLFHEIIVHELMHSVGFWHEHSRADRDDHIHIRWDNILPGMKSQFDKISAALQDTQGEKYDYRSIMHYDSTAFSRNGKNTIETVVDGFTDVIGSSVDLSELDIVK</sequence>
<feature type="binding site" evidence="2">
    <location>
        <position position="513"/>
    </location>
    <ligand>
        <name>Zn(2+)</name>
        <dbReference type="ChEBI" id="CHEBI:29105"/>
        <note>catalytic</note>
    </ligand>
</feature>
<evidence type="ECO:0000313" key="8">
    <source>
        <dbReference type="Proteomes" id="UP000230423"/>
    </source>
</evidence>
<gene>
    <name evidence="7" type="ORF">TELCIR_12333</name>
</gene>
<dbReference type="Pfam" id="PF01400">
    <property type="entry name" value="Astacin"/>
    <property type="match status" value="1"/>
</dbReference>
<protein>
    <recommendedName>
        <fullName evidence="3">Metalloendopeptidase</fullName>
        <ecNumber evidence="3">3.4.24.-</ecNumber>
    </recommendedName>
</protein>
<keyword evidence="5" id="KW-1133">Transmembrane helix</keyword>
<dbReference type="EMBL" id="KZ348595">
    <property type="protein sequence ID" value="PIO65968.1"/>
    <property type="molecule type" value="Genomic_DNA"/>
</dbReference>
<dbReference type="InterPro" id="IPR006026">
    <property type="entry name" value="Peptidase_Metallo"/>
</dbReference>
<feature type="compositionally biased region" description="Acidic residues" evidence="4">
    <location>
        <begin position="312"/>
        <end position="329"/>
    </location>
</feature>
<dbReference type="Gene3D" id="3.40.390.10">
    <property type="entry name" value="Collagenase (Catalytic Domain)"/>
    <property type="match status" value="1"/>
</dbReference>
<evidence type="ECO:0000256" key="5">
    <source>
        <dbReference type="SAM" id="Phobius"/>
    </source>
</evidence>
<feature type="domain" description="Peptidase M12A" evidence="6">
    <location>
        <begin position="479"/>
        <end position="605"/>
    </location>
</feature>
<dbReference type="AlphaFoldDB" id="A0A2G9U701"/>
<dbReference type="GO" id="GO:0004222">
    <property type="term" value="F:metalloendopeptidase activity"/>
    <property type="evidence" value="ECO:0007669"/>
    <property type="project" value="UniProtKB-UniRule"/>
</dbReference>
<dbReference type="PANTHER" id="PTHR10127:SF829">
    <property type="entry name" value="ZINC METALLOPROTEINASE NAS-6"/>
    <property type="match status" value="1"/>
</dbReference>
<feature type="binding site" evidence="2">
    <location>
        <position position="519"/>
    </location>
    <ligand>
        <name>Zn(2+)</name>
        <dbReference type="ChEBI" id="CHEBI:29105"/>
        <note>catalytic</note>
    </ligand>
</feature>
<dbReference type="InterPro" id="IPR024079">
    <property type="entry name" value="MetalloPept_cat_dom_sf"/>
</dbReference>
<dbReference type="PANTHER" id="PTHR10127">
    <property type="entry name" value="DISCOIDIN, CUB, EGF, LAMININ , AND ZINC METALLOPROTEASE DOMAIN CONTAINING"/>
    <property type="match status" value="1"/>
</dbReference>
<dbReference type="SUPFAM" id="SSF81324">
    <property type="entry name" value="Voltage-gated potassium channels"/>
    <property type="match status" value="1"/>
</dbReference>
<feature type="non-terminal residue" evidence="7">
    <location>
        <position position="605"/>
    </location>
</feature>
<name>A0A2G9U701_TELCI</name>
<dbReference type="GO" id="GO:0006508">
    <property type="term" value="P:proteolysis"/>
    <property type="evidence" value="ECO:0007669"/>
    <property type="project" value="UniProtKB-KW"/>
</dbReference>
<feature type="region of interest" description="Disordered" evidence="4">
    <location>
        <begin position="1"/>
        <end position="22"/>
    </location>
</feature>
<keyword evidence="5" id="KW-0472">Membrane</keyword>
<evidence type="ECO:0000256" key="1">
    <source>
        <dbReference type="ARBA" id="ARBA00023157"/>
    </source>
</evidence>
<keyword evidence="2 3" id="KW-0482">Metalloprotease</keyword>
<feature type="transmembrane region" description="Helical" evidence="5">
    <location>
        <begin position="175"/>
        <end position="194"/>
    </location>
</feature>
<organism evidence="7 8">
    <name type="scientific">Teladorsagia circumcincta</name>
    <name type="common">Brown stomach worm</name>
    <name type="synonym">Ostertagia circumcincta</name>
    <dbReference type="NCBI Taxonomy" id="45464"/>
    <lineage>
        <taxon>Eukaryota</taxon>
        <taxon>Metazoa</taxon>
        <taxon>Ecdysozoa</taxon>
        <taxon>Nematoda</taxon>
        <taxon>Chromadorea</taxon>
        <taxon>Rhabditida</taxon>
        <taxon>Rhabditina</taxon>
        <taxon>Rhabditomorpha</taxon>
        <taxon>Strongyloidea</taxon>
        <taxon>Trichostrongylidae</taxon>
        <taxon>Teladorsagia</taxon>
    </lineage>
</organism>
<evidence type="ECO:0000256" key="4">
    <source>
        <dbReference type="SAM" id="MobiDB-lite"/>
    </source>
</evidence>
<comment type="caution">
    <text evidence="2">Lacks conserved residue(s) required for the propagation of feature annotation.</text>
</comment>
<accession>A0A2G9U701</accession>
<evidence type="ECO:0000313" key="7">
    <source>
        <dbReference type="EMBL" id="PIO65968.1"/>
    </source>
</evidence>
<dbReference type="InterPro" id="IPR013099">
    <property type="entry name" value="K_chnl_dom"/>
</dbReference>
<reference evidence="7 8" key="1">
    <citation type="submission" date="2015-09" db="EMBL/GenBank/DDBJ databases">
        <title>Draft genome of the parasitic nematode Teladorsagia circumcincta isolate WARC Sus (inbred).</title>
        <authorList>
            <person name="Mitreva M."/>
        </authorList>
    </citation>
    <scope>NUCLEOTIDE SEQUENCE [LARGE SCALE GENOMIC DNA]</scope>
    <source>
        <strain evidence="7 8">S</strain>
    </source>
</reference>
<evidence type="ECO:0000256" key="3">
    <source>
        <dbReference type="RuleBase" id="RU361183"/>
    </source>
</evidence>
<dbReference type="InterPro" id="IPR001506">
    <property type="entry name" value="Peptidase_M12A"/>
</dbReference>
<proteinExistence type="predicted"/>
<dbReference type="Proteomes" id="UP000230423">
    <property type="component" value="Unassembled WGS sequence"/>
</dbReference>
<keyword evidence="2 3" id="KW-0645">Protease</keyword>
<comment type="cofactor">
    <cofactor evidence="2 3">
        <name>Zn(2+)</name>
        <dbReference type="ChEBI" id="CHEBI:29105"/>
    </cofactor>
    <text evidence="2 3">Binds 1 zinc ion per subunit.</text>
</comment>
<evidence type="ECO:0000256" key="2">
    <source>
        <dbReference type="PROSITE-ProRule" id="PRU01211"/>
    </source>
</evidence>
<dbReference type="SMART" id="SM00235">
    <property type="entry name" value="ZnMc"/>
    <property type="match status" value="1"/>
</dbReference>
<dbReference type="EC" id="3.4.24.-" evidence="3"/>
<feature type="region of interest" description="Disordered" evidence="4">
    <location>
        <begin position="312"/>
        <end position="332"/>
    </location>
</feature>
<dbReference type="GO" id="GO:0008270">
    <property type="term" value="F:zinc ion binding"/>
    <property type="evidence" value="ECO:0007669"/>
    <property type="project" value="UniProtKB-UniRule"/>
</dbReference>
<feature type="binding site" evidence="2">
    <location>
        <position position="509"/>
    </location>
    <ligand>
        <name>Zn(2+)</name>
        <dbReference type="ChEBI" id="CHEBI:29105"/>
        <note>catalytic</note>
    </ligand>
</feature>
<dbReference type="CDD" id="cd04280">
    <property type="entry name" value="ZnMc_astacin_like"/>
    <property type="match status" value="1"/>
</dbReference>
<keyword evidence="2 3" id="KW-0479">Metal-binding</keyword>
<dbReference type="Pfam" id="PF07885">
    <property type="entry name" value="Ion_trans_2"/>
    <property type="match status" value="1"/>
</dbReference>
<keyword evidence="8" id="KW-1185">Reference proteome</keyword>
<dbReference type="PROSITE" id="PS51864">
    <property type="entry name" value="ASTACIN"/>
    <property type="match status" value="1"/>
</dbReference>
<feature type="active site" evidence="2">
    <location>
        <position position="510"/>
    </location>
</feature>